<gene>
    <name evidence="2" type="ORF">DAEQUDRAFT_760739</name>
</gene>
<evidence type="ECO:0000313" key="3">
    <source>
        <dbReference type="Proteomes" id="UP000076727"/>
    </source>
</evidence>
<feature type="region of interest" description="Disordered" evidence="1">
    <location>
        <begin position="496"/>
        <end position="687"/>
    </location>
</feature>
<feature type="compositionally biased region" description="Low complexity" evidence="1">
    <location>
        <begin position="63"/>
        <end position="85"/>
    </location>
</feature>
<evidence type="ECO:0000256" key="1">
    <source>
        <dbReference type="SAM" id="MobiDB-lite"/>
    </source>
</evidence>
<proteinExistence type="predicted"/>
<feature type="compositionally biased region" description="Polar residues" evidence="1">
    <location>
        <begin position="738"/>
        <end position="760"/>
    </location>
</feature>
<dbReference type="Proteomes" id="UP000076727">
    <property type="component" value="Unassembled WGS sequence"/>
</dbReference>
<dbReference type="AlphaFoldDB" id="A0A165UCI3"/>
<feature type="region of interest" description="Disordered" evidence="1">
    <location>
        <begin position="31"/>
        <end position="114"/>
    </location>
</feature>
<feature type="compositionally biased region" description="Polar residues" evidence="1">
    <location>
        <begin position="309"/>
        <end position="318"/>
    </location>
</feature>
<feature type="region of interest" description="Disordered" evidence="1">
    <location>
        <begin position="134"/>
        <end position="404"/>
    </location>
</feature>
<evidence type="ECO:0000313" key="2">
    <source>
        <dbReference type="EMBL" id="KZT74715.1"/>
    </source>
</evidence>
<dbReference type="OrthoDB" id="3269550at2759"/>
<dbReference type="EMBL" id="KV429032">
    <property type="protein sequence ID" value="KZT74715.1"/>
    <property type="molecule type" value="Genomic_DNA"/>
</dbReference>
<feature type="compositionally biased region" description="Low complexity" evidence="1">
    <location>
        <begin position="557"/>
        <end position="575"/>
    </location>
</feature>
<feature type="compositionally biased region" description="Low complexity" evidence="1">
    <location>
        <begin position="637"/>
        <end position="665"/>
    </location>
</feature>
<sequence>MADNVHTARSTHRKTFSFLSSSWFAPKFTLHPAGQRSSDSVPHEHCVDKAPPPSPASPDNTHSPGGVSSPPASSSHLLPPKASHSMRLARKVKNFGRDSGDNAKPAKPKQRSRVIGDMLEDPYSLMTMSPQMLVAPSPSQSSTSFIEPRHTAGSLRRSATIGNQANGLPLSQSGAVQRARSVGAFPSLGPPANPHSGERNLSPVVFAPREETSQPPSETSSAFYSESLVPSKPPSLIEEEEESPVSEVPTTAVSRHLRNISSGSNGGKSHARVASSASSLSKAARILGPSQDTLPEVVLLPASPHPQEPSGSSTSSQHAPPIIRRRSPSPSPSRDIAILEGDLLTNPPQRTMSLRRAQVPRASQRRLSLDLRTLSPEPFKTGPARLKKSRSASAGSRRSLRPDAADELVDSYLEEDSGQGEPVDAKQHALDVRRAKKMVQLFGDKPPKELFKIHSRTRDDTFDTISILTTVSENRRESRATFTSVTSSISISRHLRDSVQSSNSEPSSPLVFSAPEGSVESHNPPPAPERTGDSDKPDDKAAAEPEPPAAAGTGTVPASERAPPAAEESPTSPSRRSVHSRPGTPVSSRTRPVLPALSLGSPVLFSHSRSHSLHSQNSQTQTQYTSEAVPPLPTSPLSPSSAAPFSDLVPSHGPASPTSPAAADPAEAEHERSGAASPPPEDFRARRIRAAKLSRFFGVAPHDLTDALANPPASPTHASAPYSVARSVGRPRTPHQDIPSSFGSAKDSSSTPSLPRQSQSEMERSTSRERPSITVEVATEVPRPFRLGREKRPVQELDMETVLDQLRRMR</sequence>
<accession>A0A165UCI3</accession>
<feature type="compositionally biased region" description="Low complexity" evidence="1">
    <location>
        <begin position="613"/>
        <end position="626"/>
    </location>
</feature>
<feature type="compositionally biased region" description="Basic and acidic residues" evidence="1">
    <location>
        <begin position="761"/>
        <end position="771"/>
    </location>
</feature>
<keyword evidence="3" id="KW-1185">Reference proteome</keyword>
<feature type="compositionally biased region" description="Basic and acidic residues" evidence="1">
    <location>
        <begin position="530"/>
        <end position="543"/>
    </location>
</feature>
<organism evidence="2 3">
    <name type="scientific">Daedalea quercina L-15889</name>
    <dbReference type="NCBI Taxonomy" id="1314783"/>
    <lineage>
        <taxon>Eukaryota</taxon>
        <taxon>Fungi</taxon>
        <taxon>Dikarya</taxon>
        <taxon>Basidiomycota</taxon>
        <taxon>Agaricomycotina</taxon>
        <taxon>Agaricomycetes</taxon>
        <taxon>Polyporales</taxon>
        <taxon>Fomitopsis</taxon>
    </lineage>
</organism>
<feature type="compositionally biased region" description="Low complexity" evidence="1">
    <location>
        <begin position="496"/>
        <end position="513"/>
    </location>
</feature>
<feature type="region of interest" description="Disordered" evidence="1">
    <location>
        <begin position="704"/>
        <end position="775"/>
    </location>
</feature>
<protein>
    <submittedName>
        <fullName evidence="2">Uncharacterized protein</fullName>
    </submittedName>
</protein>
<feature type="compositionally biased region" description="Low complexity" evidence="1">
    <location>
        <begin position="272"/>
        <end position="284"/>
    </location>
</feature>
<dbReference type="STRING" id="1314783.A0A165UCI3"/>
<feature type="compositionally biased region" description="Polar residues" evidence="1">
    <location>
        <begin position="160"/>
        <end position="175"/>
    </location>
</feature>
<reference evidence="2 3" key="1">
    <citation type="journal article" date="2016" name="Mol. Biol. Evol.">
        <title>Comparative Genomics of Early-Diverging Mushroom-Forming Fungi Provides Insights into the Origins of Lignocellulose Decay Capabilities.</title>
        <authorList>
            <person name="Nagy L.G."/>
            <person name="Riley R."/>
            <person name="Tritt A."/>
            <person name="Adam C."/>
            <person name="Daum C."/>
            <person name="Floudas D."/>
            <person name="Sun H."/>
            <person name="Yadav J.S."/>
            <person name="Pangilinan J."/>
            <person name="Larsson K.H."/>
            <person name="Matsuura K."/>
            <person name="Barry K."/>
            <person name="Labutti K."/>
            <person name="Kuo R."/>
            <person name="Ohm R.A."/>
            <person name="Bhattacharya S.S."/>
            <person name="Shirouzu T."/>
            <person name="Yoshinaga Y."/>
            <person name="Martin F.M."/>
            <person name="Grigoriev I.V."/>
            <person name="Hibbett D.S."/>
        </authorList>
    </citation>
    <scope>NUCLEOTIDE SEQUENCE [LARGE SCALE GENOMIC DNA]</scope>
    <source>
        <strain evidence="2 3">L-15889</strain>
    </source>
</reference>
<name>A0A165UCI3_9APHY</name>